<keyword evidence="2" id="KW-1185">Reference proteome</keyword>
<protein>
    <submittedName>
        <fullName evidence="1">Uncharacterized protein</fullName>
    </submittedName>
</protein>
<sequence length="75" mass="8404">MWVFLQPHACGTGDSLSVHAVLRPHLQTVLFWCSPPEFWAQYFLSLVLSRGLYLSQEHTGTPPLLPLISSSDLLP</sequence>
<dbReference type="EMBL" id="WNYA01000003">
    <property type="protein sequence ID" value="KAG8582899.1"/>
    <property type="molecule type" value="Genomic_DNA"/>
</dbReference>
<proteinExistence type="predicted"/>
<dbReference type="AlphaFoldDB" id="A0AAV7CDU2"/>
<comment type="caution">
    <text evidence="1">The sequence shown here is derived from an EMBL/GenBank/DDBJ whole genome shotgun (WGS) entry which is preliminary data.</text>
</comment>
<accession>A0AAV7CDU2</accession>
<gene>
    <name evidence="1" type="ORF">GDO81_008217</name>
</gene>
<name>A0AAV7CDU2_ENGPU</name>
<evidence type="ECO:0000313" key="1">
    <source>
        <dbReference type="EMBL" id="KAG8582899.1"/>
    </source>
</evidence>
<evidence type="ECO:0000313" key="2">
    <source>
        <dbReference type="Proteomes" id="UP000824782"/>
    </source>
</evidence>
<organism evidence="1 2">
    <name type="scientific">Engystomops pustulosus</name>
    <name type="common">Tungara frog</name>
    <name type="synonym">Physalaemus pustulosus</name>
    <dbReference type="NCBI Taxonomy" id="76066"/>
    <lineage>
        <taxon>Eukaryota</taxon>
        <taxon>Metazoa</taxon>
        <taxon>Chordata</taxon>
        <taxon>Craniata</taxon>
        <taxon>Vertebrata</taxon>
        <taxon>Euteleostomi</taxon>
        <taxon>Amphibia</taxon>
        <taxon>Batrachia</taxon>
        <taxon>Anura</taxon>
        <taxon>Neobatrachia</taxon>
        <taxon>Hyloidea</taxon>
        <taxon>Leptodactylidae</taxon>
        <taxon>Leiuperinae</taxon>
        <taxon>Engystomops</taxon>
    </lineage>
</organism>
<dbReference type="Proteomes" id="UP000824782">
    <property type="component" value="Unassembled WGS sequence"/>
</dbReference>
<reference evidence="1" key="1">
    <citation type="thesis" date="2020" institute="ProQuest LLC" country="789 East Eisenhower Parkway, Ann Arbor, MI, USA">
        <title>Comparative Genomics and Chromosome Evolution.</title>
        <authorList>
            <person name="Mudd A.B."/>
        </authorList>
    </citation>
    <scope>NUCLEOTIDE SEQUENCE</scope>
    <source>
        <strain evidence="1">237g6f4</strain>
        <tissue evidence="1">Blood</tissue>
    </source>
</reference>